<dbReference type="RefSeq" id="WP_126397831.1">
    <property type="nucleotide sequence ID" value="NZ_AP018907.1"/>
</dbReference>
<dbReference type="Proteomes" id="UP000266934">
    <property type="component" value="Chromosome"/>
</dbReference>
<gene>
    <name evidence="2" type="ORF">BLTE_08030</name>
</gene>
<dbReference type="AlphaFoldDB" id="A0A348FXT5"/>
<dbReference type="SMART" id="SM00507">
    <property type="entry name" value="HNHc"/>
    <property type="match status" value="1"/>
</dbReference>
<accession>A0A348FXT5</accession>
<dbReference type="EMBL" id="AP018907">
    <property type="protein sequence ID" value="BBF92118.1"/>
    <property type="molecule type" value="Genomic_DNA"/>
</dbReference>
<dbReference type="KEGG" id="blag:BLTE_08030"/>
<sequence length="110" mass="12312">MAKDARPSARARGYTRKWEQARKAFLAAHPTCACGAPATIVDHKTPHRGDLKLFWSRSNWQPMCVPCHGRKTVRQDGGFGNARCEAWAPRGACDDTGRPLDRGHWWNGGR</sequence>
<dbReference type="OrthoDB" id="5292295at2"/>
<evidence type="ECO:0000259" key="1">
    <source>
        <dbReference type="SMART" id="SM00507"/>
    </source>
</evidence>
<dbReference type="CDD" id="cd00085">
    <property type="entry name" value="HNHc"/>
    <property type="match status" value="1"/>
</dbReference>
<dbReference type="InterPro" id="IPR003615">
    <property type="entry name" value="HNH_nuc"/>
</dbReference>
<feature type="domain" description="HNH nuclease" evidence="1">
    <location>
        <begin position="20"/>
        <end position="69"/>
    </location>
</feature>
<protein>
    <recommendedName>
        <fullName evidence="1">HNH nuclease domain-containing protein</fullName>
    </recommendedName>
</protein>
<evidence type="ECO:0000313" key="2">
    <source>
        <dbReference type="EMBL" id="BBF92118.1"/>
    </source>
</evidence>
<proteinExistence type="predicted"/>
<name>A0A348FXT5_9HYPH</name>
<evidence type="ECO:0000313" key="3">
    <source>
        <dbReference type="Proteomes" id="UP000266934"/>
    </source>
</evidence>
<keyword evidence="3" id="KW-1185">Reference proteome</keyword>
<reference evidence="2 3" key="1">
    <citation type="submission" date="2018-08" db="EMBL/GenBank/DDBJ databases">
        <title>Complete genome sequencing of Blastochloris tepida GI.</title>
        <authorList>
            <person name="Tsukatani Y."/>
            <person name="Mori H."/>
        </authorList>
    </citation>
    <scope>NUCLEOTIDE SEQUENCE [LARGE SCALE GENOMIC DNA]</scope>
    <source>
        <strain evidence="2 3">GI</strain>
    </source>
</reference>
<organism evidence="2 3">
    <name type="scientific">Blastochloris tepida</name>
    <dbReference type="NCBI Taxonomy" id="2233851"/>
    <lineage>
        <taxon>Bacteria</taxon>
        <taxon>Pseudomonadati</taxon>
        <taxon>Pseudomonadota</taxon>
        <taxon>Alphaproteobacteria</taxon>
        <taxon>Hyphomicrobiales</taxon>
        <taxon>Blastochloridaceae</taxon>
        <taxon>Blastochloris</taxon>
    </lineage>
</organism>